<dbReference type="EMBL" id="CM055109">
    <property type="protein sequence ID" value="KAJ7523386.1"/>
    <property type="molecule type" value="Genomic_DNA"/>
</dbReference>
<accession>A0ACC2B0S9</accession>
<sequence>MISLAWSSPSSKQQASCLSRTRSGQYNYDGKYVGATMEAIHADLEDTMLKRDGYFINHARVKLGCGLDVYNKGKDLLKQWRHFQLGWAFVDQNTPMQVGEKLCVCNRELFIWIMNPLEILFLREDGNISKTTNLKITRKNTSSLKRSNLEDFASSRLFAFGSGTLHGHLLAGEERFAVEWNQLDDTVWYEIFSFSRPATWLSMVAYPYVRFKQELFARQSTYAMEIAKCPEFFSV</sequence>
<name>A0ACC2B0S9_DIPCM</name>
<proteinExistence type="predicted"/>
<protein>
    <submittedName>
        <fullName evidence="1">Uncharacterized protein</fullName>
    </submittedName>
</protein>
<reference evidence="2" key="1">
    <citation type="journal article" date="2024" name="Proc. Natl. Acad. Sci. U.S.A.">
        <title>Extraordinary preservation of gene collinearity over three hundred million years revealed in homosporous lycophytes.</title>
        <authorList>
            <person name="Li C."/>
            <person name="Wickell D."/>
            <person name="Kuo L.Y."/>
            <person name="Chen X."/>
            <person name="Nie B."/>
            <person name="Liao X."/>
            <person name="Peng D."/>
            <person name="Ji J."/>
            <person name="Jenkins J."/>
            <person name="Williams M."/>
            <person name="Shu S."/>
            <person name="Plott C."/>
            <person name="Barry K."/>
            <person name="Rajasekar S."/>
            <person name="Grimwood J."/>
            <person name="Han X."/>
            <person name="Sun S."/>
            <person name="Hou Z."/>
            <person name="He W."/>
            <person name="Dai G."/>
            <person name="Sun C."/>
            <person name="Schmutz J."/>
            <person name="Leebens-Mack J.H."/>
            <person name="Li F.W."/>
            <person name="Wang L."/>
        </authorList>
    </citation>
    <scope>NUCLEOTIDE SEQUENCE [LARGE SCALE GENOMIC DNA]</scope>
    <source>
        <strain evidence="2">cv. PW_Plant_1</strain>
    </source>
</reference>
<comment type="caution">
    <text evidence="1">The sequence shown here is derived from an EMBL/GenBank/DDBJ whole genome shotgun (WGS) entry which is preliminary data.</text>
</comment>
<evidence type="ECO:0000313" key="2">
    <source>
        <dbReference type="Proteomes" id="UP001162992"/>
    </source>
</evidence>
<gene>
    <name evidence="1" type="ORF">O6H91_18G049400</name>
</gene>
<dbReference type="Proteomes" id="UP001162992">
    <property type="component" value="Chromosome 18"/>
</dbReference>
<keyword evidence="2" id="KW-1185">Reference proteome</keyword>
<organism evidence="1 2">
    <name type="scientific">Diphasiastrum complanatum</name>
    <name type="common">Issler's clubmoss</name>
    <name type="synonym">Lycopodium complanatum</name>
    <dbReference type="NCBI Taxonomy" id="34168"/>
    <lineage>
        <taxon>Eukaryota</taxon>
        <taxon>Viridiplantae</taxon>
        <taxon>Streptophyta</taxon>
        <taxon>Embryophyta</taxon>
        <taxon>Tracheophyta</taxon>
        <taxon>Lycopodiopsida</taxon>
        <taxon>Lycopodiales</taxon>
        <taxon>Lycopodiaceae</taxon>
        <taxon>Lycopodioideae</taxon>
        <taxon>Diphasiastrum</taxon>
    </lineage>
</organism>
<evidence type="ECO:0000313" key="1">
    <source>
        <dbReference type="EMBL" id="KAJ7523386.1"/>
    </source>
</evidence>